<organism evidence="3 4">
    <name type="scientific">Sporomusa malonica</name>
    <dbReference type="NCBI Taxonomy" id="112901"/>
    <lineage>
        <taxon>Bacteria</taxon>
        <taxon>Bacillati</taxon>
        <taxon>Bacillota</taxon>
        <taxon>Negativicutes</taxon>
        <taxon>Selenomonadales</taxon>
        <taxon>Sporomusaceae</taxon>
        <taxon>Sporomusa</taxon>
    </lineage>
</organism>
<protein>
    <submittedName>
        <fullName evidence="3">Transcriptional regulator, contains XRE-family HTH domain</fullName>
    </submittedName>
</protein>
<dbReference type="PANTHER" id="PTHR46797:SF1">
    <property type="entry name" value="METHYLPHOSPHONATE SYNTHASE"/>
    <property type="match status" value="1"/>
</dbReference>
<reference evidence="3 4" key="1">
    <citation type="submission" date="2017-04" db="EMBL/GenBank/DDBJ databases">
        <authorList>
            <person name="Afonso C.L."/>
            <person name="Miller P.J."/>
            <person name="Scott M.A."/>
            <person name="Spackman E."/>
            <person name="Goraichik I."/>
            <person name="Dimitrov K.M."/>
            <person name="Suarez D.L."/>
            <person name="Swayne D.E."/>
        </authorList>
    </citation>
    <scope>NUCLEOTIDE SEQUENCE [LARGE SCALE GENOMIC DNA]</scope>
    <source>
        <strain evidence="3 4">DSM 5090</strain>
    </source>
</reference>
<feature type="domain" description="HTH cro/C1-type" evidence="2">
    <location>
        <begin position="8"/>
        <end position="62"/>
    </location>
</feature>
<dbReference type="InterPro" id="IPR001387">
    <property type="entry name" value="Cro/C1-type_HTH"/>
</dbReference>
<sequence>MINIGNRIKEIRKSKNITASMLADQIGVAQSFISGIENGNKKCSLETLDSICTCLDISLAGFFREDAPELEPEFKKLLAASKNLTSQQRELITKFLETLE</sequence>
<dbReference type="InterPro" id="IPR010982">
    <property type="entry name" value="Lambda_DNA-bd_dom_sf"/>
</dbReference>
<dbReference type="Gene3D" id="1.10.260.40">
    <property type="entry name" value="lambda repressor-like DNA-binding domains"/>
    <property type="match status" value="1"/>
</dbReference>
<dbReference type="CDD" id="cd00093">
    <property type="entry name" value="HTH_XRE"/>
    <property type="match status" value="1"/>
</dbReference>
<proteinExistence type="predicted"/>
<dbReference type="GO" id="GO:0003677">
    <property type="term" value="F:DNA binding"/>
    <property type="evidence" value="ECO:0007669"/>
    <property type="project" value="UniProtKB-KW"/>
</dbReference>
<accession>A0A1W2EXX9</accession>
<dbReference type="OrthoDB" id="118856at2"/>
<dbReference type="STRING" id="112901.SAMN04488500_13413"/>
<evidence type="ECO:0000313" key="4">
    <source>
        <dbReference type="Proteomes" id="UP000192738"/>
    </source>
</evidence>
<dbReference type="Proteomes" id="UP000192738">
    <property type="component" value="Unassembled WGS sequence"/>
</dbReference>
<dbReference type="AlphaFoldDB" id="A0A1W2EXX9"/>
<dbReference type="SMART" id="SM00530">
    <property type="entry name" value="HTH_XRE"/>
    <property type="match status" value="1"/>
</dbReference>
<dbReference type="PROSITE" id="PS50943">
    <property type="entry name" value="HTH_CROC1"/>
    <property type="match status" value="1"/>
</dbReference>
<keyword evidence="4" id="KW-1185">Reference proteome</keyword>
<keyword evidence="1" id="KW-0238">DNA-binding</keyword>
<name>A0A1W2EXX9_9FIRM</name>
<evidence type="ECO:0000313" key="3">
    <source>
        <dbReference type="EMBL" id="SMD14555.1"/>
    </source>
</evidence>
<dbReference type="PANTHER" id="PTHR46797">
    <property type="entry name" value="HTH-TYPE TRANSCRIPTIONAL REGULATOR"/>
    <property type="match status" value="1"/>
</dbReference>
<dbReference type="Pfam" id="PF01381">
    <property type="entry name" value="HTH_3"/>
    <property type="match status" value="1"/>
</dbReference>
<dbReference type="EMBL" id="FWXI01000034">
    <property type="protein sequence ID" value="SMD14555.1"/>
    <property type="molecule type" value="Genomic_DNA"/>
</dbReference>
<evidence type="ECO:0000259" key="2">
    <source>
        <dbReference type="PROSITE" id="PS50943"/>
    </source>
</evidence>
<dbReference type="InterPro" id="IPR050807">
    <property type="entry name" value="TransReg_Diox_bact_type"/>
</dbReference>
<evidence type="ECO:0000256" key="1">
    <source>
        <dbReference type="ARBA" id="ARBA00023125"/>
    </source>
</evidence>
<gene>
    <name evidence="3" type="ORF">SAMN04488500_13413</name>
</gene>
<dbReference type="SUPFAM" id="SSF47413">
    <property type="entry name" value="lambda repressor-like DNA-binding domains"/>
    <property type="match status" value="1"/>
</dbReference>
<dbReference type="GO" id="GO:0003700">
    <property type="term" value="F:DNA-binding transcription factor activity"/>
    <property type="evidence" value="ECO:0007669"/>
    <property type="project" value="TreeGrafter"/>
</dbReference>
<dbReference type="RefSeq" id="WP_084578347.1">
    <property type="nucleotide sequence ID" value="NZ_CP155572.1"/>
</dbReference>
<dbReference type="GO" id="GO:0005829">
    <property type="term" value="C:cytosol"/>
    <property type="evidence" value="ECO:0007669"/>
    <property type="project" value="TreeGrafter"/>
</dbReference>